<dbReference type="PANTHER" id="PTHR31339:SF9">
    <property type="entry name" value="PLASMIN AND FIBRONECTIN-BINDING PROTEIN A"/>
    <property type="match status" value="1"/>
</dbReference>
<dbReference type="SMART" id="SM00710">
    <property type="entry name" value="PbH1"/>
    <property type="match status" value="3"/>
</dbReference>
<dbReference type="EMBL" id="AP025294">
    <property type="protein sequence ID" value="BDD01266.1"/>
    <property type="molecule type" value="Genomic_DNA"/>
</dbReference>
<comment type="similarity">
    <text evidence="1 4">Belongs to the glycosyl hydrolase 28 family.</text>
</comment>
<dbReference type="RefSeq" id="WP_338398836.1">
    <property type="nucleotide sequence ID" value="NZ_AP025294.1"/>
</dbReference>
<geneLocation type="plasmid" evidence="6 7">
    <name>pPP2</name>
</geneLocation>
<keyword evidence="2 4" id="KW-0378">Hydrolase</keyword>
<dbReference type="InterPro" id="IPR006626">
    <property type="entry name" value="PbH1"/>
</dbReference>
<gene>
    <name evidence="6" type="ORF">PEPS_35460</name>
</gene>
<keyword evidence="6" id="KW-0614">Plasmid</keyword>
<keyword evidence="3 4" id="KW-0326">Glycosidase</keyword>
<evidence type="ECO:0000256" key="1">
    <source>
        <dbReference type="ARBA" id="ARBA00008834"/>
    </source>
</evidence>
<evidence type="ECO:0000256" key="3">
    <source>
        <dbReference type="ARBA" id="ARBA00023295"/>
    </source>
</evidence>
<sequence length="484" mass="53683">MKYLFYLLMGIFLPLNVMAQALNVTDFGAVGDGKTDNTEAVQKAIDEASRKNTTLVFPTGTFMTGMIHLKSNVTIELQSGSVWQAVPDLKLFPEIPSNADLSQSGGYTMSRRAFIFGDNLENVTLTGDGTIYPSGDHHEAFPMHEKNGSKRPYGIYFRNCQNITVRDLTLTNSAFWMLRTYLCDNVRIHNIELFNHANTNNDGMDIVDCHRVHISDCTVDSADDGICLKTEAPKGTEDVVITNCIVSSTASYIKLGTGSFGTFKRITVSNCVLRPTRATKIVHGLGYRNGITGLSLMSVDGCDIENISFNNIVMDGMMTPIFIRLSDRHKVTHTEYNDHPITAGTIKNISYSNITATNIGSVPVNITGYPENYVEGVSMHNCKFEYNTAGTVKDLTIEVPENSKNYPYPKMYGTDLPASGIYFRHVKNIIFDQVQIAPAEGDPRPAIHFDDVINYRGENVLVDYQDIKKKQFVIKNSGKLKAGI</sequence>
<feature type="signal peptide" evidence="5">
    <location>
        <begin position="1"/>
        <end position="19"/>
    </location>
</feature>
<dbReference type="Gene3D" id="2.160.20.10">
    <property type="entry name" value="Single-stranded right-handed beta-helix, Pectin lyase-like"/>
    <property type="match status" value="1"/>
</dbReference>
<evidence type="ECO:0000313" key="7">
    <source>
        <dbReference type="Proteomes" id="UP001354989"/>
    </source>
</evidence>
<dbReference type="Proteomes" id="UP001354989">
    <property type="component" value="Plasmid pPP2"/>
</dbReference>
<evidence type="ECO:0000256" key="2">
    <source>
        <dbReference type="ARBA" id="ARBA00022801"/>
    </source>
</evidence>
<keyword evidence="5" id="KW-0732">Signal</keyword>
<evidence type="ECO:0000256" key="4">
    <source>
        <dbReference type="RuleBase" id="RU361169"/>
    </source>
</evidence>
<protein>
    <submittedName>
        <fullName evidence="6">Exo-poly-alpha-D-galacturonosidase</fullName>
    </submittedName>
</protein>
<evidence type="ECO:0000313" key="6">
    <source>
        <dbReference type="EMBL" id="BDD01266.1"/>
    </source>
</evidence>
<reference evidence="6 7" key="1">
    <citation type="submission" date="2021-12" db="EMBL/GenBank/DDBJ databases">
        <title>Genome sequencing of bacteria with rrn-lacking chromosome and rrn-plasmid.</title>
        <authorList>
            <person name="Anda M."/>
            <person name="Iwasaki W."/>
        </authorList>
    </citation>
    <scope>NUCLEOTIDE SEQUENCE [LARGE SCALE GENOMIC DNA]</scope>
    <source>
        <strain evidence="6 7">NBRC 101262</strain>
        <plasmid evidence="6 7">pPP2</plasmid>
    </source>
</reference>
<organism evidence="6 7">
    <name type="scientific">Persicobacter psychrovividus</name>
    <dbReference type="NCBI Taxonomy" id="387638"/>
    <lineage>
        <taxon>Bacteria</taxon>
        <taxon>Pseudomonadati</taxon>
        <taxon>Bacteroidota</taxon>
        <taxon>Cytophagia</taxon>
        <taxon>Cytophagales</taxon>
        <taxon>Persicobacteraceae</taxon>
        <taxon>Persicobacter</taxon>
    </lineage>
</organism>
<dbReference type="InterPro" id="IPR000743">
    <property type="entry name" value="Glyco_hydro_28"/>
</dbReference>
<dbReference type="InterPro" id="IPR012334">
    <property type="entry name" value="Pectin_lyas_fold"/>
</dbReference>
<accession>A0ABN6LE86</accession>
<feature type="chain" id="PRO_5047355832" evidence="5">
    <location>
        <begin position="20"/>
        <end position="484"/>
    </location>
</feature>
<proteinExistence type="inferred from homology"/>
<name>A0ABN6LE86_9BACT</name>
<evidence type="ECO:0000256" key="5">
    <source>
        <dbReference type="SAM" id="SignalP"/>
    </source>
</evidence>
<dbReference type="InterPro" id="IPR051801">
    <property type="entry name" value="GH28_Enzymes"/>
</dbReference>
<keyword evidence="7" id="KW-1185">Reference proteome</keyword>
<dbReference type="SUPFAM" id="SSF51126">
    <property type="entry name" value="Pectin lyase-like"/>
    <property type="match status" value="1"/>
</dbReference>
<dbReference type="Pfam" id="PF00295">
    <property type="entry name" value="Glyco_hydro_28"/>
    <property type="match status" value="1"/>
</dbReference>
<dbReference type="InterPro" id="IPR011050">
    <property type="entry name" value="Pectin_lyase_fold/virulence"/>
</dbReference>
<dbReference type="PANTHER" id="PTHR31339">
    <property type="entry name" value="PECTIN LYASE-RELATED"/>
    <property type="match status" value="1"/>
</dbReference>